<protein>
    <submittedName>
        <fullName evidence="2">Uncharacterized protein</fullName>
    </submittedName>
</protein>
<sequence>MNIFKMRSPNFPNFLNWWRAIALLYYMNNTDKGNRVDKEDKISKMLILLNLVITVLLFGTHNRKQPE</sequence>
<gene>
    <name evidence="2" type="ORF">H6G74_18655</name>
</gene>
<dbReference type="Proteomes" id="UP000603457">
    <property type="component" value="Unassembled WGS sequence"/>
</dbReference>
<evidence type="ECO:0000256" key="1">
    <source>
        <dbReference type="SAM" id="Phobius"/>
    </source>
</evidence>
<organism evidence="2 3">
    <name type="scientific">Nostoc spongiaeforme FACHB-130</name>
    <dbReference type="NCBI Taxonomy" id="1357510"/>
    <lineage>
        <taxon>Bacteria</taxon>
        <taxon>Bacillati</taxon>
        <taxon>Cyanobacteriota</taxon>
        <taxon>Cyanophyceae</taxon>
        <taxon>Nostocales</taxon>
        <taxon>Nostocaceae</taxon>
        <taxon>Nostoc</taxon>
    </lineage>
</organism>
<dbReference type="RefSeq" id="WP_190969081.1">
    <property type="nucleotide sequence ID" value="NZ_JACJTB010000026.1"/>
</dbReference>
<comment type="caution">
    <text evidence="2">The sequence shown here is derived from an EMBL/GenBank/DDBJ whole genome shotgun (WGS) entry which is preliminary data.</text>
</comment>
<keyword evidence="1" id="KW-1133">Transmembrane helix</keyword>
<feature type="transmembrane region" description="Helical" evidence="1">
    <location>
        <begin position="42"/>
        <end position="61"/>
    </location>
</feature>
<keyword evidence="3" id="KW-1185">Reference proteome</keyword>
<keyword evidence="1" id="KW-0472">Membrane</keyword>
<proteinExistence type="predicted"/>
<evidence type="ECO:0000313" key="3">
    <source>
        <dbReference type="Proteomes" id="UP000603457"/>
    </source>
</evidence>
<dbReference type="EMBL" id="JACJTB010000026">
    <property type="protein sequence ID" value="MBD2596334.1"/>
    <property type="molecule type" value="Genomic_DNA"/>
</dbReference>
<accession>A0ABR8FYR0</accession>
<evidence type="ECO:0000313" key="2">
    <source>
        <dbReference type="EMBL" id="MBD2596334.1"/>
    </source>
</evidence>
<name>A0ABR8FYR0_9NOSO</name>
<keyword evidence="1" id="KW-0812">Transmembrane</keyword>
<reference evidence="2 3" key="1">
    <citation type="journal article" date="2020" name="ISME J.">
        <title>Comparative genomics reveals insights into cyanobacterial evolution and habitat adaptation.</title>
        <authorList>
            <person name="Chen M.Y."/>
            <person name="Teng W.K."/>
            <person name="Zhao L."/>
            <person name="Hu C.X."/>
            <person name="Zhou Y.K."/>
            <person name="Han B.P."/>
            <person name="Song L.R."/>
            <person name="Shu W.S."/>
        </authorList>
    </citation>
    <scope>NUCLEOTIDE SEQUENCE [LARGE SCALE GENOMIC DNA]</scope>
    <source>
        <strain evidence="2 3">FACHB-130</strain>
    </source>
</reference>